<dbReference type="STRING" id="760192.Halhy_6497"/>
<evidence type="ECO:0000256" key="7">
    <source>
        <dbReference type="ARBA" id="ARBA00022898"/>
    </source>
</evidence>
<protein>
    <recommendedName>
        <fullName evidence="12">Phosphoserine aminotransferase</fullName>
        <ecNumber evidence="12">2.6.1.52</ecNumber>
    </recommendedName>
    <alternativeName>
        <fullName evidence="12">Phosphohydroxythreonine aminotransferase</fullName>
        <shortName evidence="12">PSAT</shortName>
    </alternativeName>
</protein>
<comment type="subcellular location">
    <subcellularLocation>
        <location evidence="12">Cytoplasm</location>
    </subcellularLocation>
</comment>
<feature type="binding site" evidence="12">
    <location>
        <position position="193"/>
    </location>
    <ligand>
        <name>pyridoxal 5'-phosphate</name>
        <dbReference type="ChEBI" id="CHEBI:597326"/>
    </ligand>
</feature>
<comment type="catalytic activity">
    <reaction evidence="11 12">
        <text>O-phospho-L-serine + 2-oxoglutarate = 3-phosphooxypyruvate + L-glutamate</text>
        <dbReference type="Rhea" id="RHEA:14329"/>
        <dbReference type="ChEBI" id="CHEBI:16810"/>
        <dbReference type="ChEBI" id="CHEBI:18110"/>
        <dbReference type="ChEBI" id="CHEBI:29985"/>
        <dbReference type="ChEBI" id="CHEBI:57524"/>
        <dbReference type="EC" id="2.6.1.52"/>
    </reaction>
</comment>
<dbReference type="UniPathway" id="UPA00135">
    <property type="reaction ID" value="UER00197"/>
</dbReference>
<dbReference type="PROSITE" id="PS00595">
    <property type="entry name" value="AA_TRANSFER_CLASS_5"/>
    <property type="match status" value="1"/>
</dbReference>
<dbReference type="Gene3D" id="3.90.1150.10">
    <property type="entry name" value="Aspartate Aminotransferase, domain 1"/>
    <property type="match status" value="1"/>
</dbReference>
<evidence type="ECO:0000313" key="15">
    <source>
        <dbReference type="Proteomes" id="UP000008461"/>
    </source>
</evidence>
<evidence type="ECO:0000256" key="2">
    <source>
        <dbReference type="ARBA" id="ARBA00005099"/>
    </source>
</evidence>
<dbReference type="GO" id="GO:0008615">
    <property type="term" value="P:pyridoxine biosynthetic process"/>
    <property type="evidence" value="ECO:0007669"/>
    <property type="project" value="UniProtKB-UniRule"/>
</dbReference>
<keyword evidence="8 12" id="KW-0664">Pyridoxine biosynthesis</keyword>
<dbReference type="Proteomes" id="UP000008461">
    <property type="component" value="Chromosome"/>
</dbReference>
<comment type="cofactor">
    <cofactor evidence="12">
        <name>pyridoxal 5'-phosphate</name>
        <dbReference type="ChEBI" id="CHEBI:597326"/>
    </cofactor>
    <text evidence="12">Binds 1 pyridoxal phosphate per subunit.</text>
</comment>
<dbReference type="OrthoDB" id="9809412at2"/>
<accession>F4KSG2</accession>
<reference key="2">
    <citation type="submission" date="2011-04" db="EMBL/GenBank/DDBJ databases">
        <title>Complete sequence of chromosome of Haliscomenobacter hydrossis DSM 1100.</title>
        <authorList>
            <consortium name="US DOE Joint Genome Institute (JGI-PGF)"/>
            <person name="Lucas S."/>
            <person name="Han J."/>
            <person name="Lapidus A."/>
            <person name="Bruce D."/>
            <person name="Goodwin L."/>
            <person name="Pitluck S."/>
            <person name="Peters L."/>
            <person name="Kyrpides N."/>
            <person name="Mavromatis K."/>
            <person name="Ivanova N."/>
            <person name="Ovchinnikova G."/>
            <person name="Pagani I."/>
            <person name="Daligault H."/>
            <person name="Detter J.C."/>
            <person name="Han C."/>
            <person name="Land M."/>
            <person name="Hauser L."/>
            <person name="Markowitz V."/>
            <person name="Cheng J.-F."/>
            <person name="Hugenholtz P."/>
            <person name="Woyke T."/>
            <person name="Wu D."/>
            <person name="Verbarg S."/>
            <person name="Frueling A."/>
            <person name="Brambilla E."/>
            <person name="Klenk H.-P."/>
            <person name="Eisen J.A."/>
        </authorList>
    </citation>
    <scope>NUCLEOTIDE SEQUENCE</scope>
    <source>
        <strain>DSM 1100</strain>
    </source>
</reference>
<dbReference type="KEGG" id="hhy:Halhy_6497"/>
<dbReference type="NCBIfam" id="NF003764">
    <property type="entry name" value="PRK05355.1"/>
    <property type="match status" value="1"/>
</dbReference>
<keyword evidence="9 12" id="KW-0718">Serine biosynthesis</keyword>
<evidence type="ECO:0000256" key="10">
    <source>
        <dbReference type="ARBA" id="ARBA00047630"/>
    </source>
</evidence>
<feature type="binding site" evidence="12">
    <location>
        <position position="43"/>
    </location>
    <ligand>
        <name>L-glutamate</name>
        <dbReference type="ChEBI" id="CHEBI:29985"/>
    </ligand>
</feature>
<keyword evidence="6 12" id="KW-0808">Transferase</keyword>
<dbReference type="InterPro" id="IPR015424">
    <property type="entry name" value="PyrdxlP-dep_Trfase"/>
</dbReference>
<dbReference type="InterPro" id="IPR022278">
    <property type="entry name" value="Pser_aminoTfrase"/>
</dbReference>
<feature type="binding site" evidence="12">
    <location>
        <begin position="77"/>
        <end position="78"/>
    </location>
    <ligand>
        <name>pyridoxal 5'-phosphate</name>
        <dbReference type="ChEBI" id="CHEBI:597326"/>
    </ligand>
</feature>
<comment type="pathway">
    <text evidence="2 12">Amino-acid biosynthesis; L-serine biosynthesis; L-serine from 3-phospho-D-glycerate: step 2/3.</text>
</comment>
<dbReference type="GO" id="GO:0030170">
    <property type="term" value="F:pyridoxal phosphate binding"/>
    <property type="evidence" value="ECO:0007669"/>
    <property type="project" value="UniProtKB-UniRule"/>
</dbReference>
<dbReference type="HAMAP" id="MF_00160">
    <property type="entry name" value="SerC_aminotrans_5"/>
    <property type="match status" value="1"/>
</dbReference>
<evidence type="ECO:0000256" key="11">
    <source>
        <dbReference type="ARBA" id="ARBA00049007"/>
    </source>
</evidence>
<keyword evidence="15" id="KW-1185">Reference proteome</keyword>
<dbReference type="AlphaFoldDB" id="F4KSG2"/>
<comment type="subunit">
    <text evidence="12">Homodimer.</text>
</comment>
<reference evidence="14 15" key="1">
    <citation type="journal article" date="2011" name="Stand. Genomic Sci.">
        <title>Complete genome sequence of Haliscomenobacter hydrossis type strain (O).</title>
        <authorList>
            <consortium name="US DOE Joint Genome Institute (JGI-PGF)"/>
            <person name="Daligault H."/>
            <person name="Lapidus A."/>
            <person name="Zeytun A."/>
            <person name="Nolan M."/>
            <person name="Lucas S."/>
            <person name="Del Rio T.G."/>
            <person name="Tice H."/>
            <person name="Cheng J.F."/>
            <person name="Tapia R."/>
            <person name="Han C."/>
            <person name="Goodwin L."/>
            <person name="Pitluck S."/>
            <person name="Liolios K."/>
            <person name="Pagani I."/>
            <person name="Ivanova N."/>
            <person name="Huntemann M."/>
            <person name="Mavromatis K."/>
            <person name="Mikhailova N."/>
            <person name="Pati A."/>
            <person name="Chen A."/>
            <person name="Palaniappan K."/>
            <person name="Land M."/>
            <person name="Hauser L."/>
            <person name="Brambilla E.M."/>
            <person name="Rohde M."/>
            <person name="Verbarg S."/>
            <person name="Goker M."/>
            <person name="Bristow J."/>
            <person name="Eisen J.A."/>
            <person name="Markowitz V."/>
            <person name="Hugenholtz P."/>
            <person name="Kyrpides N.C."/>
            <person name="Klenk H.P."/>
            <person name="Woyke T."/>
        </authorList>
    </citation>
    <scope>NUCLEOTIDE SEQUENCE [LARGE SCALE GENOMIC DNA]</scope>
    <source>
        <strain evidence="15">ATCC 27775 / DSM 1100 / LMG 10767 / O</strain>
    </source>
</reference>
<keyword evidence="12" id="KW-0963">Cytoplasm</keyword>
<dbReference type="GO" id="GO:0004648">
    <property type="term" value="F:O-phospho-L-serine:2-oxoglutarate aminotransferase activity"/>
    <property type="evidence" value="ECO:0007669"/>
    <property type="project" value="UniProtKB-UniRule"/>
</dbReference>
<evidence type="ECO:0000256" key="3">
    <source>
        <dbReference type="ARBA" id="ARBA00006904"/>
    </source>
</evidence>
<feature type="domain" description="Aminotransferase class V" evidence="13">
    <location>
        <begin position="7"/>
        <end position="345"/>
    </location>
</feature>
<dbReference type="InterPro" id="IPR000192">
    <property type="entry name" value="Aminotrans_V_dom"/>
</dbReference>
<dbReference type="SUPFAM" id="SSF53383">
    <property type="entry name" value="PLP-dependent transferases"/>
    <property type="match status" value="1"/>
</dbReference>
<comment type="caution">
    <text evidence="12">Lacks conserved residue(s) required for the propagation of feature annotation.</text>
</comment>
<name>F4KSG2_HALH1</name>
<dbReference type="PANTHER" id="PTHR43247:SF1">
    <property type="entry name" value="PHOSPHOSERINE AMINOTRANSFERASE"/>
    <property type="match status" value="1"/>
</dbReference>
<evidence type="ECO:0000256" key="12">
    <source>
        <dbReference type="HAMAP-Rule" id="MF_00160"/>
    </source>
</evidence>
<dbReference type="UniPathway" id="UPA00244">
    <property type="reaction ID" value="UER00311"/>
</dbReference>
<keyword evidence="5 12" id="KW-0028">Amino-acid biosynthesis</keyword>
<dbReference type="FunFam" id="3.90.1150.10:FF:000006">
    <property type="entry name" value="Phosphoserine aminotransferase"/>
    <property type="match status" value="1"/>
</dbReference>
<keyword evidence="4 12" id="KW-0032">Aminotransferase</keyword>
<evidence type="ECO:0000256" key="5">
    <source>
        <dbReference type="ARBA" id="ARBA00022605"/>
    </source>
</evidence>
<comment type="similarity">
    <text evidence="3 12">Belongs to the class-V pyridoxal-phosphate-dependent aminotransferase family. SerC subfamily.</text>
</comment>
<evidence type="ECO:0000313" key="14">
    <source>
        <dbReference type="EMBL" id="AEE54313.1"/>
    </source>
</evidence>
<comment type="function">
    <text evidence="12">Catalyzes the reversible conversion of 3-phosphohydroxypyruvate to phosphoserine and of 3-hydroxy-2-oxo-4-phosphonooxybutanoate to phosphohydroxythreonine.</text>
</comment>
<dbReference type="HOGENOM" id="CLU_034866_0_2_10"/>
<dbReference type="GO" id="GO:0006564">
    <property type="term" value="P:L-serine biosynthetic process"/>
    <property type="evidence" value="ECO:0007669"/>
    <property type="project" value="UniProtKB-UniRule"/>
</dbReference>
<dbReference type="RefSeq" id="WP_013768830.1">
    <property type="nucleotide sequence ID" value="NC_015510.1"/>
</dbReference>
<feature type="binding site" evidence="12">
    <location>
        <position position="103"/>
    </location>
    <ligand>
        <name>pyridoxal 5'-phosphate</name>
        <dbReference type="ChEBI" id="CHEBI:597326"/>
    </ligand>
</feature>
<comment type="pathway">
    <text evidence="1 12">Cofactor biosynthesis; pyridoxine 5'-phosphate biosynthesis; pyridoxine 5'-phosphate from D-erythrose 4-phosphate: step 3/5.</text>
</comment>
<dbReference type="InterPro" id="IPR020578">
    <property type="entry name" value="Aminotrans_V_PyrdxlP_BS"/>
</dbReference>
<dbReference type="GO" id="GO:0005737">
    <property type="term" value="C:cytoplasm"/>
    <property type="evidence" value="ECO:0007669"/>
    <property type="project" value="UniProtKB-SubCell"/>
</dbReference>
<evidence type="ECO:0000256" key="6">
    <source>
        <dbReference type="ARBA" id="ARBA00022679"/>
    </source>
</evidence>
<dbReference type="EMBL" id="CP002691">
    <property type="protein sequence ID" value="AEE54313.1"/>
    <property type="molecule type" value="Genomic_DNA"/>
</dbReference>
<feature type="binding site" evidence="12">
    <location>
        <position position="170"/>
    </location>
    <ligand>
        <name>pyridoxal 5'-phosphate</name>
        <dbReference type="ChEBI" id="CHEBI:597326"/>
    </ligand>
</feature>
<dbReference type="Pfam" id="PF00266">
    <property type="entry name" value="Aminotran_5"/>
    <property type="match status" value="1"/>
</dbReference>
<evidence type="ECO:0000256" key="4">
    <source>
        <dbReference type="ARBA" id="ARBA00022576"/>
    </source>
</evidence>
<dbReference type="FunFam" id="3.40.640.10:FF:000010">
    <property type="entry name" value="Phosphoserine aminotransferase"/>
    <property type="match status" value="1"/>
</dbReference>
<dbReference type="PIRSF" id="PIRSF000525">
    <property type="entry name" value="SerC"/>
    <property type="match status" value="1"/>
</dbReference>
<evidence type="ECO:0000256" key="1">
    <source>
        <dbReference type="ARBA" id="ARBA00004915"/>
    </source>
</evidence>
<dbReference type="EC" id="2.6.1.52" evidence="12"/>
<proteinExistence type="inferred from homology"/>
<keyword evidence="7 12" id="KW-0663">Pyridoxal phosphate</keyword>
<gene>
    <name evidence="12" type="primary">serC</name>
    <name evidence="14" type="ordered locus">Halhy_6497</name>
</gene>
<evidence type="ECO:0000256" key="9">
    <source>
        <dbReference type="ARBA" id="ARBA00023299"/>
    </source>
</evidence>
<evidence type="ECO:0000256" key="8">
    <source>
        <dbReference type="ARBA" id="ARBA00023096"/>
    </source>
</evidence>
<dbReference type="eggNOG" id="COG1932">
    <property type="taxonomic scope" value="Bacteria"/>
</dbReference>
<dbReference type="PANTHER" id="PTHR43247">
    <property type="entry name" value="PHOSPHOSERINE AMINOTRANSFERASE"/>
    <property type="match status" value="1"/>
</dbReference>
<comment type="catalytic activity">
    <reaction evidence="10 12">
        <text>4-(phosphooxy)-L-threonine + 2-oxoglutarate = (R)-3-hydroxy-2-oxo-4-phosphooxybutanoate + L-glutamate</text>
        <dbReference type="Rhea" id="RHEA:16573"/>
        <dbReference type="ChEBI" id="CHEBI:16810"/>
        <dbReference type="ChEBI" id="CHEBI:29985"/>
        <dbReference type="ChEBI" id="CHEBI:58452"/>
        <dbReference type="ChEBI" id="CHEBI:58538"/>
        <dbReference type="EC" id="2.6.1.52"/>
    </reaction>
</comment>
<dbReference type="InterPro" id="IPR015421">
    <property type="entry name" value="PyrdxlP-dep_Trfase_major"/>
</dbReference>
<sequence length="358" mass="39768">MNKRKHNFNPGPATIPHVVLEEAAQSLLEYQGAGMSFAEMSHRSPQVMSVVEEASALVKRLYGLGADFEVIWMQGGASAQLAIAPMNLLDTNRSVAIVNTGFWANKAIKAAQELGRVVVPASSEITRFDHIPQGWHLPADVQYFHLVSNETIDGTQWQEYPDLAVPIVADMTSDFLTRPLPIEKFGLIFASAQKNFGIAGTTCVVIRKDLLEQRQARKIPTIFNYATHVAEHSLYHTAPTFAIYVALLALRWTQAQGGLEEMARRNAQKAALIYAEIDENPLFTGSVRAEDRSVMNACFRINRPELEQKFLDFAAQHDVVGIKGFPTVGGFRASMYNALPLESVQLLVDLMRDFAQQH</sequence>
<dbReference type="Gene3D" id="3.40.640.10">
    <property type="entry name" value="Type I PLP-dependent aspartate aminotransferase-like (Major domain)"/>
    <property type="match status" value="1"/>
</dbReference>
<organism evidence="14 15">
    <name type="scientific">Haliscomenobacter hydrossis (strain ATCC 27775 / DSM 1100 / LMG 10767 / O)</name>
    <dbReference type="NCBI Taxonomy" id="760192"/>
    <lineage>
        <taxon>Bacteria</taxon>
        <taxon>Pseudomonadati</taxon>
        <taxon>Bacteroidota</taxon>
        <taxon>Saprospiria</taxon>
        <taxon>Saprospirales</taxon>
        <taxon>Haliscomenobacteraceae</taxon>
        <taxon>Haliscomenobacter</taxon>
    </lineage>
</organism>
<evidence type="ECO:0000259" key="13">
    <source>
        <dbReference type="Pfam" id="PF00266"/>
    </source>
</evidence>
<feature type="modified residue" description="N6-(pyridoxal phosphate)lysine" evidence="12">
    <location>
        <position position="194"/>
    </location>
</feature>
<feature type="binding site" evidence="12">
    <location>
        <position position="151"/>
    </location>
    <ligand>
        <name>pyridoxal 5'-phosphate</name>
        <dbReference type="ChEBI" id="CHEBI:597326"/>
    </ligand>
</feature>
<dbReference type="InterPro" id="IPR015422">
    <property type="entry name" value="PyrdxlP-dep_Trfase_small"/>
</dbReference>